<dbReference type="RefSeq" id="WP_205260426.1">
    <property type="nucleotide sequence ID" value="NZ_JAERWK010000010.1"/>
</dbReference>
<dbReference type="InterPro" id="IPR001650">
    <property type="entry name" value="Helicase_C-like"/>
</dbReference>
<comment type="caution">
    <text evidence="3">The sequence shown here is derived from an EMBL/GenBank/DDBJ whole genome shotgun (WGS) entry which is preliminary data.</text>
</comment>
<dbReference type="Pfam" id="PF00271">
    <property type="entry name" value="Helicase_C"/>
    <property type="match status" value="1"/>
</dbReference>
<evidence type="ECO:0000313" key="3">
    <source>
        <dbReference type="EMBL" id="MBM9467496.1"/>
    </source>
</evidence>
<dbReference type="Gene3D" id="3.40.50.300">
    <property type="entry name" value="P-loop containing nucleotide triphosphate hydrolases"/>
    <property type="match status" value="2"/>
</dbReference>
<dbReference type="CDD" id="cd18785">
    <property type="entry name" value="SF2_C"/>
    <property type="match status" value="1"/>
</dbReference>
<evidence type="ECO:0000256" key="1">
    <source>
        <dbReference type="SAM" id="MobiDB-lite"/>
    </source>
</evidence>
<dbReference type="SUPFAM" id="SSF52540">
    <property type="entry name" value="P-loop containing nucleoside triphosphate hydrolases"/>
    <property type="match status" value="1"/>
</dbReference>
<dbReference type="SMART" id="SM00490">
    <property type="entry name" value="HELICc"/>
    <property type="match status" value="1"/>
</dbReference>
<feature type="region of interest" description="Disordered" evidence="1">
    <location>
        <begin position="49"/>
        <end position="83"/>
    </location>
</feature>
<evidence type="ECO:0000313" key="4">
    <source>
        <dbReference type="Proteomes" id="UP000663792"/>
    </source>
</evidence>
<evidence type="ECO:0000259" key="2">
    <source>
        <dbReference type="PROSITE" id="PS51194"/>
    </source>
</evidence>
<reference evidence="3" key="1">
    <citation type="submission" date="2021-01" db="EMBL/GenBank/DDBJ databases">
        <title>YIM 132084 draft genome.</title>
        <authorList>
            <person name="An D."/>
        </authorList>
    </citation>
    <scope>NUCLEOTIDE SEQUENCE</scope>
    <source>
        <strain evidence="3">YIM 132084</strain>
    </source>
</reference>
<protein>
    <recommendedName>
        <fullName evidence="2">Helicase C-terminal domain-containing protein</fullName>
    </recommendedName>
</protein>
<dbReference type="AlphaFoldDB" id="A0A938YDC3"/>
<sequence length="1065" mass="117533">MTYTEAQRIALDHLRSAYVGPDGGDEEVIENLPNRQYAVGMLFPRELARPDTEEGTAAPDTDDVDVDGVTASPGEVEDTGAGVPIAEDWRPSSVAISFITDAPSVRCDLTGATYTPVDVDGPPRWRRIPFRFEGLGLGHDSPPHRFTVSDVPIEVGSRWRVFGDAHLVTVHLRVLSDATGDDRLDASKMLYQVSLQVAAHKSGSILEYDTSRTFDIDPESAELRLRYRSRKVYAVGHGMAADWQLDGERCIKIGLKPVPSFVVLAVETTGFVESTAEAQALRLDHLARLDSSPSEVLASLDAFTQAFAQWVERERARVDSFGADAKVADRIVARSEIALDRMRQGVDLLRDGEQQELRTAFALGMAAMRLQMQQGGTNRGEALAEPKWRPFQLGFLLVALASTVQESHTDRELVDLIWFPTGGGKTEAYLGLAAIEIIRRRLADGHAGGGTAVLTRYTLRLLTSQQFQRSASLICALEMLRRPDRIGDARARGMPPFTIGLWVGNEVTPGTRREAREALKRLHKAARPEQANQFQIESCPWCGTELLPERRSSDHDDYGIRMDGQDVVIHCTAPACEFRDELPVMVVDEAIYDRPPTILLATVDKFARLQFRPEAGRVLGLNTPFKQPSMIIQDELHLLSGPLGTTVAVFDAMIQLLLAADGGTPKIVASTATIRASEDQVKGLYGRAVALYPPPGLDDDRTFFSRPVSSGEGRLYLGLMPQALSQMSATVSAAAPLIELPAVLERAEDAGTTRDAYWTAVMYHNSLRELGRTGTLVVDDVNGRLEPRATRQGLGLRRVRAGRVLELTSRRGPEELPNDLRALKVSAQNSDSAVDVVLSSNMLSVGIDIPRLALMLMVGQPKTTSEYIQATSRVGRGEVRGIVVTLFRSNRARDRSHFETFRGYHEALYRSVEPTSVTPWSVASRERSLAGAVITLIRHRVLALAANESAVHFDLSDPVQQSSIERLVDQFLALVKRADAAEFDETRDRIRVMLNEWDRRAKDARETESSLYYDRPKVSDAALFVRFGQPGEGWLVADSMRSVEPNVAVEVREPFEEKSRGTNQA</sequence>
<gene>
    <name evidence="3" type="ORF">JL106_09430</name>
</gene>
<accession>A0A938YDC3</accession>
<feature type="domain" description="Helicase C-terminal" evidence="2">
    <location>
        <begin position="766"/>
        <end position="923"/>
    </location>
</feature>
<organism evidence="3 4">
    <name type="scientific">Nakamurella leprariae</name>
    <dbReference type="NCBI Taxonomy" id="2803911"/>
    <lineage>
        <taxon>Bacteria</taxon>
        <taxon>Bacillati</taxon>
        <taxon>Actinomycetota</taxon>
        <taxon>Actinomycetes</taxon>
        <taxon>Nakamurellales</taxon>
        <taxon>Nakamurellaceae</taxon>
        <taxon>Nakamurella</taxon>
    </lineage>
</organism>
<dbReference type="PROSITE" id="PS51194">
    <property type="entry name" value="HELICASE_CTER"/>
    <property type="match status" value="1"/>
</dbReference>
<proteinExistence type="predicted"/>
<dbReference type="Proteomes" id="UP000663792">
    <property type="component" value="Unassembled WGS sequence"/>
</dbReference>
<dbReference type="EMBL" id="JAERWK010000010">
    <property type="protein sequence ID" value="MBM9467496.1"/>
    <property type="molecule type" value="Genomic_DNA"/>
</dbReference>
<name>A0A938YDC3_9ACTN</name>
<keyword evidence="4" id="KW-1185">Reference proteome</keyword>
<dbReference type="InterPro" id="IPR027417">
    <property type="entry name" value="P-loop_NTPase"/>
</dbReference>